<reference evidence="11" key="1">
    <citation type="submission" date="2022-10" db="EMBL/GenBank/DDBJ databases">
        <authorList>
            <person name="Wei X."/>
        </authorList>
    </citation>
    <scope>NUCLEOTIDE SEQUENCE</scope>
    <source>
        <strain evidence="11">SD2</strain>
    </source>
</reference>
<dbReference type="GO" id="GO:0019563">
    <property type="term" value="P:glycerol catabolic process"/>
    <property type="evidence" value="ECO:0007669"/>
    <property type="project" value="TreeGrafter"/>
</dbReference>
<feature type="active site" description="Electrophile" evidence="9">
    <location>
        <position position="98"/>
    </location>
</feature>
<comment type="function">
    <text evidence="9">Involved in the gluconeogenesis. Catalyzes stereospecifically the conversion of dihydroxyacetone phosphate (DHAP) to D-glyceraldehyde-3-phosphate (G3P).</text>
</comment>
<dbReference type="GO" id="GO:0006094">
    <property type="term" value="P:gluconeogenesis"/>
    <property type="evidence" value="ECO:0007669"/>
    <property type="project" value="UniProtKB-UniRule"/>
</dbReference>
<keyword evidence="5 9" id="KW-0312">Gluconeogenesis</keyword>
<dbReference type="GO" id="GO:0046166">
    <property type="term" value="P:glyceraldehyde-3-phosphate biosynthetic process"/>
    <property type="evidence" value="ECO:0007669"/>
    <property type="project" value="TreeGrafter"/>
</dbReference>
<dbReference type="EC" id="5.3.1.1" evidence="3 9"/>
<accession>A0AAN1B353</accession>
<organism evidence="11 12">
    <name type="scientific">Mycoplasmopsis synoviae</name>
    <name type="common">Mycoplasma synoviae</name>
    <dbReference type="NCBI Taxonomy" id="2109"/>
    <lineage>
        <taxon>Bacteria</taxon>
        <taxon>Bacillati</taxon>
        <taxon>Mycoplasmatota</taxon>
        <taxon>Mycoplasmoidales</taxon>
        <taxon>Metamycoplasmataceae</taxon>
        <taxon>Mycoplasmopsis</taxon>
    </lineage>
</organism>
<dbReference type="SUPFAM" id="SSF51351">
    <property type="entry name" value="Triosephosphate isomerase (TIM)"/>
    <property type="match status" value="1"/>
</dbReference>
<dbReference type="InterPro" id="IPR022896">
    <property type="entry name" value="TrioseP_Isoase_bac/euk"/>
</dbReference>
<dbReference type="GeneID" id="93530268"/>
<feature type="binding site" evidence="9">
    <location>
        <position position="173"/>
    </location>
    <ligand>
        <name>substrate</name>
    </ligand>
</feature>
<comment type="similarity">
    <text evidence="2 9 10">Belongs to the triosephosphate isomerase family.</text>
</comment>
<sequence length="243" mass="26818">MNKKLIVGNWKMNSTFSTTKEFLKEFQSLYSLNSKTYNQKATFAVATPFTNLAALKDNDLNLKLAAQNMSFYEKGAYTGEVSADMLLDLNVSYVILGHSEQRQYHAETDENVNKKARLALEKNLTPIVCVGETLEEYLAGKTKEVVKAQLAASLKDLDVTKVIVAYEPIWAIGTGKVATAQIAQDVCKYIKELTSKQTVVQYGGSVNAKNIFELSSQEDIDGFLVGGASLKATDFSDLMLNLK</sequence>
<dbReference type="InterPro" id="IPR020861">
    <property type="entry name" value="Triosephosphate_isomerase_AS"/>
</dbReference>
<keyword evidence="7 9" id="KW-0324">Glycolysis</keyword>
<evidence type="ECO:0000256" key="6">
    <source>
        <dbReference type="ARBA" id="ARBA00022490"/>
    </source>
</evidence>
<feature type="active site" description="Proton acceptor" evidence="9">
    <location>
        <position position="167"/>
    </location>
</feature>
<dbReference type="RefSeq" id="WP_011283624.1">
    <property type="nucleotide sequence ID" value="NZ_CP012624.1"/>
</dbReference>
<evidence type="ECO:0000256" key="3">
    <source>
        <dbReference type="ARBA" id="ARBA00011940"/>
    </source>
</evidence>
<dbReference type="SMR" id="A0AAN1B353"/>
<dbReference type="GO" id="GO:0005829">
    <property type="term" value="C:cytosol"/>
    <property type="evidence" value="ECO:0007669"/>
    <property type="project" value="TreeGrafter"/>
</dbReference>
<name>A0AAN1B353_MYCSY</name>
<feature type="binding site" evidence="9">
    <location>
        <begin position="226"/>
        <end position="227"/>
    </location>
    <ligand>
        <name>substrate</name>
    </ligand>
</feature>
<protein>
    <recommendedName>
        <fullName evidence="4 9">Triosephosphate isomerase</fullName>
        <shortName evidence="9">TIM</shortName>
        <shortName evidence="9">TPI</shortName>
        <ecNumber evidence="3 9">5.3.1.1</ecNumber>
    </recommendedName>
    <alternativeName>
        <fullName evidence="9">Triose-phosphate isomerase</fullName>
    </alternativeName>
</protein>
<dbReference type="AlphaFoldDB" id="A0AAN1B353"/>
<dbReference type="InterPro" id="IPR013785">
    <property type="entry name" value="Aldolase_TIM"/>
</dbReference>
<proteinExistence type="inferred from homology"/>
<comment type="subunit">
    <text evidence="9 10">Homodimer.</text>
</comment>
<dbReference type="PROSITE" id="PS51440">
    <property type="entry name" value="TIM_2"/>
    <property type="match status" value="1"/>
</dbReference>
<evidence type="ECO:0000256" key="5">
    <source>
        <dbReference type="ARBA" id="ARBA00022432"/>
    </source>
</evidence>
<dbReference type="FunFam" id="3.20.20.70:FF:000016">
    <property type="entry name" value="Triosephosphate isomerase"/>
    <property type="match status" value="1"/>
</dbReference>
<comment type="pathway">
    <text evidence="9 10">Carbohydrate biosynthesis; gluconeogenesis.</text>
</comment>
<dbReference type="Pfam" id="PF00121">
    <property type="entry name" value="TIM"/>
    <property type="match status" value="1"/>
</dbReference>
<evidence type="ECO:0000256" key="2">
    <source>
        <dbReference type="ARBA" id="ARBA00007422"/>
    </source>
</evidence>
<dbReference type="GO" id="GO:0004807">
    <property type="term" value="F:triose-phosphate isomerase activity"/>
    <property type="evidence" value="ECO:0007669"/>
    <property type="project" value="UniProtKB-UniRule"/>
</dbReference>
<dbReference type="Proteomes" id="UP001164481">
    <property type="component" value="Chromosome"/>
</dbReference>
<dbReference type="PROSITE" id="PS00171">
    <property type="entry name" value="TIM_1"/>
    <property type="match status" value="1"/>
</dbReference>
<evidence type="ECO:0000256" key="8">
    <source>
        <dbReference type="ARBA" id="ARBA00023235"/>
    </source>
</evidence>
<keyword evidence="6 9" id="KW-0963">Cytoplasm</keyword>
<evidence type="ECO:0000313" key="11">
    <source>
        <dbReference type="EMBL" id="UZW64249.1"/>
    </source>
</evidence>
<evidence type="ECO:0000256" key="7">
    <source>
        <dbReference type="ARBA" id="ARBA00023152"/>
    </source>
</evidence>
<evidence type="ECO:0000256" key="1">
    <source>
        <dbReference type="ARBA" id="ARBA00004680"/>
    </source>
</evidence>
<dbReference type="NCBIfam" id="TIGR00419">
    <property type="entry name" value="tim"/>
    <property type="match status" value="1"/>
</dbReference>
<comment type="catalytic activity">
    <reaction evidence="9 10">
        <text>D-glyceraldehyde 3-phosphate = dihydroxyacetone phosphate</text>
        <dbReference type="Rhea" id="RHEA:18585"/>
        <dbReference type="ChEBI" id="CHEBI:57642"/>
        <dbReference type="ChEBI" id="CHEBI:59776"/>
        <dbReference type="EC" id="5.3.1.1"/>
    </reaction>
</comment>
<gene>
    <name evidence="9 11" type="primary">tpiA</name>
    <name evidence="11" type="ORF">OIE46_02615</name>
</gene>
<comment type="pathway">
    <text evidence="1 9 10">Carbohydrate degradation; glycolysis; D-glyceraldehyde 3-phosphate from glycerone phosphate: step 1/1.</text>
</comment>
<dbReference type="GO" id="GO:0006096">
    <property type="term" value="P:glycolytic process"/>
    <property type="evidence" value="ECO:0007669"/>
    <property type="project" value="UniProtKB-UniRule"/>
</dbReference>
<dbReference type="InterPro" id="IPR000652">
    <property type="entry name" value="Triosephosphate_isomerase"/>
</dbReference>
<feature type="binding site" evidence="9">
    <location>
        <begin position="9"/>
        <end position="11"/>
    </location>
    <ligand>
        <name>substrate</name>
    </ligand>
</feature>
<evidence type="ECO:0000256" key="9">
    <source>
        <dbReference type="HAMAP-Rule" id="MF_00147"/>
    </source>
</evidence>
<dbReference type="HAMAP" id="MF_00147_B">
    <property type="entry name" value="TIM_B"/>
    <property type="match status" value="1"/>
</dbReference>
<dbReference type="InterPro" id="IPR035990">
    <property type="entry name" value="TIM_sf"/>
</dbReference>
<reference evidence="11" key="2">
    <citation type="submission" date="2022-11" db="EMBL/GenBank/DDBJ databases">
        <title>complete genomes of mycoplasma synoviae ZX313 strain and SD2 strain.</title>
        <authorList>
            <person name="Zhong Q."/>
        </authorList>
    </citation>
    <scope>NUCLEOTIDE SEQUENCE</scope>
    <source>
        <strain evidence="11">SD2</strain>
    </source>
</reference>
<dbReference type="EMBL" id="CP107525">
    <property type="protein sequence ID" value="UZW64249.1"/>
    <property type="molecule type" value="Genomic_DNA"/>
</dbReference>
<evidence type="ECO:0000256" key="4">
    <source>
        <dbReference type="ARBA" id="ARBA00019397"/>
    </source>
</evidence>
<dbReference type="PANTHER" id="PTHR21139:SF42">
    <property type="entry name" value="TRIOSEPHOSPHATE ISOMERASE"/>
    <property type="match status" value="1"/>
</dbReference>
<dbReference type="CDD" id="cd00311">
    <property type="entry name" value="TIM"/>
    <property type="match status" value="1"/>
</dbReference>
<feature type="binding site" evidence="9">
    <location>
        <position position="205"/>
    </location>
    <ligand>
        <name>substrate</name>
    </ligand>
</feature>
<comment type="subcellular location">
    <subcellularLocation>
        <location evidence="9 10">Cytoplasm</location>
    </subcellularLocation>
</comment>
<dbReference type="Gene3D" id="3.20.20.70">
    <property type="entry name" value="Aldolase class I"/>
    <property type="match status" value="1"/>
</dbReference>
<evidence type="ECO:0000313" key="12">
    <source>
        <dbReference type="Proteomes" id="UP001164481"/>
    </source>
</evidence>
<evidence type="ECO:0000256" key="10">
    <source>
        <dbReference type="RuleBase" id="RU363013"/>
    </source>
</evidence>
<dbReference type="PANTHER" id="PTHR21139">
    <property type="entry name" value="TRIOSEPHOSPHATE ISOMERASE"/>
    <property type="match status" value="1"/>
</dbReference>
<keyword evidence="8 9" id="KW-0413">Isomerase</keyword>